<name>A0AAV2CZI1_9ROSI</name>
<proteinExistence type="predicted"/>
<dbReference type="AlphaFoldDB" id="A0AAV2CZI1"/>
<reference evidence="1 2" key="1">
    <citation type="submission" date="2024-04" db="EMBL/GenBank/DDBJ databases">
        <authorList>
            <person name="Fracassetti M."/>
        </authorList>
    </citation>
    <scope>NUCLEOTIDE SEQUENCE [LARGE SCALE GENOMIC DNA]</scope>
</reference>
<accession>A0AAV2CZI1</accession>
<evidence type="ECO:0000313" key="2">
    <source>
        <dbReference type="Proteomes" id="UP001497516"/>
    </source>
</evidence>
<keyword evidence="2" id="KW-1185">Reference proteome</keyword>
<dbReference type="EMBL" id="OZ034814">
    <property type="protein sequence ID" value="CAL1361262.1"/>
    <property type="molecule type" value="Genomic_DNA"/>
</dbReference>
<sequence>MSTARRLSLVRGEMMALEGDVQETGEIDCRLLSNERRSKGDDGAVVCLVVASCLPRRCRRGIEQRREHFSPQLRRWRWKLEGDDD</sequence>
<dbReference type="Proteomes" id="UP001497516">
    <property type="component" value="Chromosome 10"/>
</dbReference>
<evidence type="ECO:0000313" key="1">
    <source>
        <dbReference type="EMBL" id="CAL1361262.1"/>
    </source>
</evidence>
<protein>
    <submittedName>
        <fullName evidence="1">Uncharacterized protein</fullName>
    </submittedName>
</protein>
<gene>
    <name evidence="1" type="ORF">LTRI10_LOCUS8646</name>
</gene>
<organism evidence="1 2">
    <name type="scientific">Linum trigynum</name>
    <dbReference type="NCBI Taxonomy" id="586398"/>
    <lineage>
        <taxon>Eukaryota</taxon>
        <taxon>Viridiplantae</taxon>
        <taxon>Streptophyta</taxon>
        <taxon>Embryophyta</taxon>
        <taxon>Tracheophyta</taxon>
        <taxon>Spermatophyta</taxon>
        <taxon>Magnoliopsida</taxon>
        <taxon>eudicotyledons</taxon>
        <taxon>Gunneridae</taxon>
        <taxon>Pentapetalae</taxon>
        <taxon>rosids</taxon>
        <taxon>fabids</taxon>
        <taxon>Malpighiales</taxon>
        <taxon>Linaceae</taxon>
        <taxon>Linum</taxon>
    </lineage>
</organism>